<sequence length="414" mass="45298">MAWSNASIYNMSTNKVQEKNDLFPSALGLSVLPRTLKPVCGIVSTENSDSSESSESDSDNDDVNVSTPSQDSSIDGTPITLPQRPDVALTRDVHWFCPRDTLPMRQSMQPKHVPPSHLTLITNHGLTLASRGRPTEHRPSVSFSPRSEHRAAAAQRMFYALAHSSRRDRGIHQRQQQQHEGLSTTNGSSRPRVSLLQGLSAQARRRHNRAEHDPSRDEVKFSPTMHGTQHCVIAMQSSTFELVVSPPTPRADEHEWQYGSAVTGVSITSHKMPHATPPRPPSPSLQPPPFELAPGRAMQIAQRKKLATAQHAKAAASAAAQSAVLQKRRANFHMNQSMPASSTMSATFSSAPTPSFSVTARAQPSFRGPAPDVVSHKMAQRPTNEVARYIPPSRRRMTTVASAIAQRHLVPAAH</sequence>
<feature type="compositionally biased region" description="Basic and acidic residues" evidence="1">
    <location>
        <begin position="210"/>
        <end position="220"/>
    </location>
</feature>
<feature type="region of interest" description="Disordered" evidence="1">
    <location>
        <begin position="361"/>
        <end position="380"/>
    </location>
</feature>
<name>A8Q1J6_MALGO</name>
<comment type="caution">
    <text evidence="2">The sequence shown here is derived from an EMBL/GenBank/DDBJ whole genome shotgun (WGS) entry which is preliminary data.</text>
</comment>
<gene>
    <name evidence="2" type="ORF">MGL_1798</name>
</gene>
<dbReference type="OrthoDB" id="3365398at2759"/>
<feature type="compositionally biased region" description="Polar residues" evidence="1">
    <location>
        <begin position="173"/>
        <end position="191"/>
    </location>
</feature>
<dbReference type="InParanoid" id="A8Q1J6"/>
<dbReference type="Proteomes" id="UP000008837">
    <property type="component" value="Unassembled WGS sequence"/>
</dbReference>
<feature type="compositionally biased region" description="Acidic residues" evidence="1">
    <location>
        <begin position="52"/>
        <end position="62"/>
    </location>
</feature>
<evidence type="ECO:0000313" key="2">
    <source>
        <dbReference type="EMBL" id="EDP43585.1"/>
    </source>
</evidence>
<dbReference type="EMBL" id="AAYY01000006">
    <property type="protein sequence ID" value="EDP43585.1"/>
    <property type="molecule type" value="Genomic_DNA"/>
</dbReference>
<evidence type="ECO:0000256" key="1">
    <source>
        <dbReference type="SAM" id="MobiDB-lite"/>
    </source>
</evidence>
<dbReference type="KEGG" id="mgl:MGL_1798"/>
<dbReference type="AlphaFoldDB" id="A8Q1J6"/>
<proteinExistence type="predicted"/>
<keyword evidence="3" id="KW-1185">Reference proteome</keyword>
<reference evidence="2 3" key="1">
    <citation type="journal article" date="2007" name="Proc. Natl. Acad. Sci. U.S.A.">
        <title>Dandruff-associated Malassezia genomes reveal convergent and divergent virulence traits shared with plant and human fungal pathogens.</title>
        <authorList>
            <person name="Xu J."/>
            <person name="Saunders C.W."/>
            <person name="Hu P."/>
            <person name="Grant R.A."/>
            <person name="Boekhout T."/>
            <person name="Kuramae E.E."/>
            <person name="Kronstad J.W."/>
            <person name="Deangelis Y.M."/>
            <person name="Reeder N.L."/>
            <person name="Johnstone K.R."/>
            <person name="Leland M."/>
            <person name="Fieno A.M."/>
            <person name="Begley W.M."/>
            <person name="Sun Y."/>
            <person name="Lacey M.P."/>
            <person name="Chaudhary T."/>
            <person name="Keough T."/>
            <person name="Chu L."/>
            <person name="Sears R."/>
            <person name="Yuan B."/>
            <person name="Dawson T.L.Jr."/>
        </authorList>
    </citation>
    <scope>NUCLEOTIDE SEQUENCE [LARGE SCALE GENOMIC DNA]</scope>
    <source>
        <strain evidence="3">ATCC MYA-4612 / CBS 7966</strain>
    </source>
</reference>
<protein>
    <submittedName>
        <fullName evidence="2">Uncharacterized protein</fullName>
    </submittedName>
</protein>
<feature type="region of interest" description="Disordered" evidence="1">
    <location>
        <begin position="164"/>
        <end position="222"/>
    </location>
</feature>
<dbReference type="RefSeq" id="XP_001730799.1">
    <property type="nucleotide sequence ID" value="XM_001730747.1"/>
</dbReference>
<organism evidence="2 3">
    <name type="scientific">Malassezia globosa (strain ATCC MYA-4612 / CBS 7966)</name>
    <name type="common">Dandruff-associated fungus</name>
    <dbReference type="NCBI Taxonomy" id="425265"/>
    <lineage>
        <taxon>Eukaryota</taxon>
        <taxon>Fungi</taxon>
        <taxon>Dikarya</taxon>
        <taxon>Basidiomycota</taxon>
        <taxon>Ustilaginomycotina</taxon>
        <taxon>Malasseziomycetes</taxon>
        <taxon>Malasseziales</taxon>
        <taxon>Malasseziaceae</taxon>
        <taxon>Malassezia</taxon>
    </lineage>
</organism>
<evidence type="ECO:0000313" key="3">
    <source>
        <dbReference type="Proteomes" id="UP000008837"/>
    </source>
</evidence>
<accession>A8Q1J6</accession>
<feature type="region of interest" description="Disordered" evidence="1">
    <location>
        <begin position="44"/>
        <end position="85"/>
    </location>
</feature>
<dbReference type="VEuPathDB" id="FungiDB:MGL_1798"/>
<dbReference type="GeneID" id="5855106"/>